<dbReference type="AlphaFoldDB" id="A0A9P6JWC8"/>
<reference evidence="2" key="1">
    <citation type="submission" date="2020-11" db="EMBL/GenBank/DDBJ databases">
        <authorList>
            <consortium name="DOE Joint Genome Institute"/>
            <person name="Ahrendt S."/>
            <person name="Riley R."/>
            <person name="Andreopoulos W."/>
            <person name="Labutti K."/>
            <person name="Pangilinan J."/>
            <person name="Ruiz-Duenas F.J."/>
            <person name="Barrasa J.M."/>
            <person name="Sanchez-Garcia M."/>
            <person name="Camarero S."/>
            <person name="Miyauchi S."/>
            <person name="Serrano A."/>
            <person name="Linde D."/>
            <person name="Babiker R."/>
            <person name="Drula E."/>
            <person name="Ayuso-Fernandez I."/>
            <person name="Pacheco R."/>
            <person name="Padilla G."/>
            <person name="Ferreira P."/>
            <person name="Barriuso J."/>
            <person name="Kellner H."/>
            <person name="Castanera R."/>
            <person name="Alfaro M."/>
            <person name="Ramirez L."/>
            <person name="Pisabarro A.G."/>
            <person name="Kuo A."/>
            <person name="Tritt A."/>
            <person name="Lipzen A."/>
            <person name="He G."/>
            <person name="Yan M."/>
            <person name="Ng V."/>
            <person name="Cullen D."/>
            <person name="Martin F."/>
            <person name="Rosso M.-N."/>
            <person name="Henrissat B."/>
            <person name="Hibbett D."/>
            <person name="Martinez A.T."/>
            <person name="Grigoriev I.V."/>
        </authorList>
    </citation>
    <scope>NUCLEOTIDE SEQUENCE</scope>
    <source>
        <strain evidence="2">CBS 506.95</strain>
    </source>
</reference>
<organism evidence="2 3">
    <name type="scientific">Crepidotus variabilis</name>
    <dbReference type="NCBI Taxonomy" id="179855"/>
    <lineage>
        <taxon>Eukaryota</taxon>
        <taxon>Fungi</taxon>
        <taxon>Dikarya</taxon>
        <taxon>Basidiomycota</taxon>
        <taxon>Agaricomycotina</taxon>
        <taxon>Agaricomycetes</taxon>
        <taxon>Agaricomycetidae</taxon>
        <taxon>Agaricales</taxon>
        <taxon>Agaricineae</taxon>
        <taxon>Crepidotaceae</taxon>
        <taxon>Crepidotus</taxon>
    </lineage>
</organism>
<sequence>MSTRCLSRSIRAQVAQKSAKSQIHLLPNPFRRHSSSILFTLRPPDNSDQQLTPSIQPDISGSSSRNYAKESRWTDLDTALRDADNPHVVWTAYSNLLLVAGTESIPLQVHQRVLRSCCASVTTLRSTLTWHLRQGNLVDVSVQYDKRLRAVMQNIWNAGLQPTPDDYNFVLGRFAAVGNRERCWLVYKELRRHGQTPSQITFGYCLQSIAQRFSLPIPKDSRDALVGAARFEFSTYAAHMRELGIPMNPVTFDLSIRILGETLDATGFENLMKWGYGIDLSNPDRVALEFLEHRNKTESDGASTSAFPFTTTALNTTLDILGRLGDISRMITAFEVLTQPLPSANQHFFNSFEADEEDDFGVQVDVPSSAPQQACLAIPNTTTFNIMLRYLCRADNAVLSRHYINYARMLDRRISHHLRNQIMHYRRIKVPLQQILSPNLCMSPSMLVSALGQGNKDNNIGLLRWIHSKMPSYINACKRDLDALVKVTEEMKTENYQPEPIPLSKSYKLIPILELDIENPPQPTPVVRKQFNIARHIAVLERNYEELQAFEKRLDFVIRRAHERLKERLGRRVWEKKDVYFAGIGKRQLVPKEKWKALVNFKLNDNPFEYKANRKPWKPAEFGMVRKRRPSQSFEGYGPQPLSEPEAEPTPSSMGDKTSVSKT</sequence>
<dbReference type="OrthoDB" id="276151at2759"/>
<comment type="caution">
    <text evidence="2">The sequence shown here is derived from an EMBL/GenBank/DDBJ whole genome shotgun (WGS) entry which is preliminary data.</text>
</comment>
<feature type="compositionally biased region" description="Polar residues" evidence="1">
    <location>
        <begin position="650"/>
        <end position="663"/>
    </location>
</feature>
<feature type="region of interest" description="Disordered" evidence="1">
    <location>
        <begin position="42"/>
        <end position="66"/>
    </location>
</feature>
<evidence type="ECO:0000256" key="1">
    <source>
        <dbReference type="SAM" id="MobiDB-lite"/>
    </source>
</evidence>
<proteinExistence type="predicted"/>
<name>A0A9P6JWC8_9AGAR</name>
<accession>A0A9P6JWC8</accession>
<feature type="compositionally biased region" description="Polar residues" evidence="1">
    <location>
        <begin position="46"/>
        <end position="66"/>
    </location>
</feature>
<protein>
    <submittedName>
        <fullName evidence="2">Uncharacterized protein</fullName>
    </submittedName>
</protein>
<keyword evidence="3" id="KW-1185">Reference proteome</keyword>
<feature type="region of interest" description="Disordered" evidence="1">
    <location>
        <begin position="621"/>
        <end position="663"/>
    </location>
</feature>
<evidence type="ECO:0000313" key="2">
    <source>
        <dbReference type="EMBL" id="KAF9534425.1"/>
    </source>
</evidence>
<evidence type="ECO:0000313" key="3">
    <source>
        <dbReference type="Proteomes" id="UP000807306"/>
    </source>
</evidence>
<dbReference type="Proteomes" id="UP000807306">
    <property type="component" value="Unassembled WGS sequence"/>
</dbReference>
<dbReference type="EMBL" id="MU157826">
    <property type="protein sequence ID" value="KAF9534425.1"/>
    <property type="molecule type" value="Genomic_DNA"/>
</dbReference>
<gene>
    <name evidence="2" type="ORF">CPB83DRAFT_804398</name>
</gene>